<proteinExistence type="predicted"/>
<dbReference type="Gene3D" id="1.10.10.10">
    <property type="entry name" value="Winged helix-like DNA-binding domain superfamily/Winged helix DNA-binding domain"/>
    <property type="match status" value="1"/>
</dbReference>
<dbReference type="PANTHER" id="PTHR33204">
    <property type="entry name" value="TRANSCRIPTIONAL REGULATOR, MARR FAMILY"/>
    <property type="match status" value="1"/>
</dbReference>
<evidence type="ECO:0000256" key="2">
    <source>
        <dbReference type="ARBA" id="ARBA00023125"/>
    </source>
</evidence>
<dbReference type="InterPro" id="IPR002577">
    <property type="entry name" value="HTH_HxlR"/>
</dbReference>
<dbReference type="InterPro" id="IPR036390">
    <property type="entry name" value="WH_DNA-bd_sf"/>
</dbReference>
<name>A0A494VSN0_9SPHI</name>
<dbReference type="OrthoDB" id="9797599at2"/>
<evidence type="ECO:0000313" key="6">
    <source>
        <dbReference type="Proteomes" id="UP000270046"/>
    </source>
</evidence>
<dbReference type="InterPro" id="IPR011991">
    <property type="entry name" value="ArsR-like_HTH"/>
</dbReference>
<evidence type="ECO:0000313" key="5">
    <source>
        <dbReference type="EMBL" id="AYL97081.1"/>
    </source>
</evidence>
<organism evidence="5 6">
    <name type="scientific">Mucilaginibacter celer</name>
    <dbReference type="NCBI Taxonomy" id="2305508"/>
    <lineage>
        <taxon>Bacteria</taxon>
        <taxon>Pseudomonadati</taxon>
        <taxon>Bacteroidota</taxon>
        <taxon>Sphingobacteriia</taxon>
        <taxon>Sphingobacteriales</taxon>
        <taxon>Sphingobacteriaceae</taxon>
        <taxon>Mucilaginibacter</taxon>
    </lineage>
</organism>
<feature type="domain" description="HTH hxlR-type" evidence="4">
    <location>
        <begin position="11"/>
        <end position="109"/>
    </location>
</feature>
<dbReference type="InterPro" id="IPR036388">
    <property type="entry name" value="WH-like_DNA-bd_sf"/>
</dbReference>
<dbReference type="PROSITE" id="PS51118">
    <property type="entry name" value="HTH_HXLR"/>
    <property type="match status" value="1"/>
</dbReference>
<dbReference type="Proteomes" id="UP000270046">
    <property type="component" value="Chromosome"/>
</dbReference>
<evidence type="ECO:0000259" key="4">
    <source>
        <dbReference type="PROSITE" id="PS51118"/>
    </source>
</evidence>
<dbReference type="GO" id="GO:0006355">
    <property type="term" value="P:regulation of DNA-templated transcription"/>
    <property type="evidence" value="ECO:0007669"/>
    <property type="project" value="UniProtKB-ARBA"/>
</dbReference>
<evidence type="ECO:0000256" key="3">
    <source>
        <dbReference type="ARBA" id="ARBA00023163"/>
    </source>
</evidence>
<dbReference type="RefSeq" id="WP_119410665.1">
    <property type="nucleotide sequence ID" value="NZ_CP032869.1"/>
</dbReference>
<dbReference type="GO" id="GO:0003677">
    <property type="term" value="F:DNA binding"/>
    <property type="evidence" value="ECO:0007669"/>
    <property type="project" value="UniProtKB-KW"/>
</dbReference>
<dbReference type="Pfam" id="PF01638">
    <property type="entry name" value="HxlR"/>
    <property type="match status" value="1"/>
</dbReference>
<evidence type="ECO:0000256" key="1">
    <source>
        <dbReference type="ARBA" id="ARBA00023015"/>
    </source>
</evidence>
<reference evidence="5 6" key="1">
    <citation type="submission" date="2018-10" db="EMBL/GenBank/DDBJ databases">
        <title>Genome sequencing of Mucilaginibacter sp. HYN0043.</title>
        <authorList>
            <person name="Kim M."/>
            <person name="Yi H."/>
        </authorList>
    </citation>
    <scope>NUCLEOTIDE SEQUENCE [LARGE SCALE GENOMIC DNA]</scope>
    <source>
        <strain evidence="5 6">HYN0043</strain>
    </source>
</reference>
<keyword evidence="6" id="KW-1185">Reference proteome</keyword>
<gene>
    <name evidence="5" type="ORF">HYN43_017985</name>
</gene>
<keyword evidence="1" id="KW-0805">Transcription regulation</keyword>
<dbReference type="AlphaFoldDB" id="A0A494VSN0"/>
<keyword evidence="3" id="KW-0804">Transcription</keyword>
<dbReference type="CDD" id="cd00090">
    <property type="entry name" value="HTH_ARSR"/>
    <property type="match status" value="1"/>
</dbReference>
<accession>A0A494VSN0</accession>
<dbReference type="EMBL" id="CP032869">
    <property type="protein sequence ID" value="AYL97081.1"/>
    <property type="molecule type" value="Genomic_DNA"/>
</dbReference>
<dbReference type="SUPFAM" id="SSF46785">
    <property type="entry name" value="Winged helix' DNA-binding domain"/>
    <property type="match status" value="1"/>
</dbReference>
<keyword evidence="2" id="KW-0238">DNA-binding</keyword>
<sequence length="137" mass="15668">MTKNRHSDHSCTMAAALSVISGKWKLRIINQLLSGQKRYSEINRAIPGMTEKMLSQQIRELEEDGIVTRKVFPEVPPRVEYSLTPIGEELSSIFYTLERWGSHYMTVTNANGEVVQPDYTCYTLVKDKDEVMKAEVL</sequence>
<dbReference type="KEGG" id="muh:HYN43_017985"/>
<protein>
    <submittedName>
        <fullName evidence="5">Transcriptional regulator</fullName>
    </submittedName>
</protein>